<dbReference type="HOGENOM" id="CLU_2816488_0_0_1"/>
<keyword evidence="2" id="KW-1185">Reference proteome</keyword>
<evidence type="ECO:0000313" key="1">
    <source>
        <dbReference type="EnsemblPlants" id="OB01G38350.1"/>
    </source>
</evidence>
<dbReference type="Proteomes" id="UP000006038">
    <property type="component" value="Chromosome 1"/>
</dbReference>
<organism evidence="1">
    <name type="scientific">Oryza brachyantha</name>
    <name type="common">malo sina</name>
    <dbReference type="NCBI Taxonomy" id="4533"/>
    <lineage>
        <taxon>Eukaryota</taxon>
        <taxon>Viridiplantae</taxon>
        <taxon>Streptophyta</taxon>
        <taxon>Embryophyta</taxon>
        <taxon>Tracheophyta</taxon>
        <taxon>Spermatophyta</taxon>
        <taxon>Magnoliopsida</taxon>
        <taxon>Liliopsida</taxon>
        <taxon>Poales</taxon>
        <taxon>Poaceae</taxon>
        <taxon>BOP clade</taxon>
        <taxon>Oryzoideae</taxon>
        <taxon>Oryzeae</taxon>
        <taxon>Oryzinae</taxon>
        <taxon>Oryza</taxon>
    </lineage>
</organism>
<sequence>MSRVFLLAKLRPTRASSDSATSRDTFASVGSARVPTWHSACTLRFLNLTSTVGIWIPALPRTNVRSR</sequence>
<dbReference type="Gramene" id="OB01G38350.1">
    <property type="protein sequence ID" value="OB01G38350.1"/>
    <property type="gene ID" value="OB01G38350"/>
</dbReference>
<dbReference type="AlphaFoldDB" id="J3L3M9"/>
<protein>
    <submittedName>
        <fullName evidence="1">Uncharacterized protein</fullName>
    </submittedName>
</protein>
<accession>J3L3M9</accession>
<reference evidence="1" key="1">
    <citation type="journal article" date="2013" name="Nat. Commun.">
        <title>Whole-genome sequencing of Oryza brachyantha reveals mechanisms underlying Oryza genome evolution.</title>
        <authorList>
            <person name="Chen J."/>
            <person name="Huang Q."/>
            <person name="Gao D."/>
            <person name="Wang J."/>
            <person name="Lang Y."/>
            <person name="Liu T."/>
            <person name="Li B."/>
            <person name="Bai Z."/>
            <person name="Luis Goicoechea J."/>
            <person name="Liang C."/>
            <person name="Chen C."/>
            <person name="Zhang W."/>
            <person name="Sun S."/>
            <person name="Liao Y."/>
            <person name="Zhang X."/>
            <person name="Yang L."/>
            <person name="Song C."/>
            <person name="Wang M."/>
            <person name="Shi J."/>
            <person name="Liu G."/>
            <person name="Liu J."/>
            <person name="Zhou H."/>
            <person name="Zhou W."/>
            <person name="Yu Q."/>
            <person name="An N."/>
            <person name="Chen Y."/>
            <person name="Cai Q."/>
            <person name="Wang B."/>
            <person name="Liu B."/>
            <person name="Min J."/>
            <person name="Huang Y."/>
            <person name="Wu H."/>
            <person name="Li Z."/>
            <person name="Zhang Y."/>
            <person name="Yin Y."/>
            <person name="Song W."/>
            <person name="Jiang J."/>
            <person name="Jackson S.A."/>
            <person name="Wing R.A."/>
            <person name="Wang J."/>
            <person name="Chen M."/>
        </authorList>
    </citation>
    <scope>NUCLEOTIDE SEQUENCE [LARGE SCALE GENOMIC DNA]</scope>
    <source>
        <strain evidence="1">cv. IRGC 101232</strain>
    </source>
</reference>
<name>J3L3M9_ORYBR</name>
<dbReference type="EnsemblPlants" id="OB01G38350.1">
    <property type="protein sequence ID" value="OB01G38350.1"/>
    <property type="gene ID" value="OB01G38350"/>
</dbReference>
<evidence type="ECO:0000313" key="2">
    <source>
        <dbReference type="Proteomes" id="UP000006038"/>
    </source>
</evidence>
<reference evidence="1" key="2">
    <citation type="submission" date="2013-04" db="UniProtKB">
        <authorList>
            <consortium name="EnsemblPlants"/>
        </authorList>
    </citation>
    <scope>IDENTIFICATION</scope>
</reference>
<proteinExistence type="predicted"/>